<dbReference type="AlphaFoldDB" id="A0AAD5KL82"/>
<dbReference type="Proteomes" id="UP000820818">
    <property type="component" value="Linkage Group LG8"/>
</dbReference>
<feature type="compositionally biased region" description="Basic and acidic residues" evidence="1">
    <location>
        <begin position="77"/>
        <end position="86"/>
    </location>
</feature>
<protein>
    <recommendedName>
        <fullName evidence="2">Retrotransposon gag domain-containing protein</fullName>
    </recommendedName>
</protein>
<feature type="domain" description="Retrotransposon gag" evidence="2">
    <location>
        <begin position="317"/>
        <end position="420"/>
    </location>
</feature>
<organism evidence="3 4">
    <name type="scientific">Daphnia sinensis</name>
    <dbReference type="NCBI Taxonomy" id="1820382"/>
    <lineage>
        <taxon>Eukaryota</taxon>
        <taxon>Metazoa</taxon>
        <taxon>Ecdysozoa</taxon>
        <taxon>Arthropoda</taxon>
        <taxon>Crustacea</taxon>
        <taxon>Branchiopoda</taxon>
        <taxon>Diplostraca</taxon>
        <taxon>Cladocera</taxon>
        <taxon>Anomopoda</taxon>
        <taxon>Daphniidae</taxon>
        <taxon>Daphnia</taxon>
        <taxon>Daphnia similis group</taxon>
    </lineage>
</organism>
<dbReference type="InterPro" id="IPR005162">
    <property type="entry name" value="Retrotrans_gag_dom"/>
</dbReference>
<feature type="compositionally biased region" description="Basic and acidic residues" evidence="1">
    <location>
        <begin position="28"/>
        <end position="51"/>
    </location>
</feature>
<keyword evidence="4" id="KW-1185">Reference proteome</keyword>
<feature type="region of interest" description="Disordered" evidence="1">
    <location>
        <begin position="1"/>
        <end position="256"/>
    </location>
</feature>
<accession>A0AAD5KL82</accession>
<feature type="compositionally biased region" description="Polar residues" evidence="1">
    <location>
        <begin position="201"/>
        <end position="252"/>
    </location>
</feature>
<evidence type="ECO:0000256" key="1">
    <source>
        <dbReference type="SAM" id="MobiDB-lite"/>
    </source>
</evidence>
<dbReference type="PANTHER" id="PTHR33194">
    <property type="entry name" value="ZINC KNUCKLE DOMAINCONTAINING PROTEIN"/>
    <property type="match status" value="1"/>
</dbReference>
<name>A0AAD5KL82_9CRUS</name>
<evidence type="ECO:0000259" key="2">
    <source>
        <dbReference type="Pfam" id="PF03732"/>
    </source>
</evidence>
<proteinExistence type="predicted"/>
<dbReference type="Pfam" id="PF03732">
    <property type="entry name" value="Retrotrans_gag"/>
    <property type="match status" value="1"/>
</dbReference>
<feature type="compositionally biased region" description="Polar residues" evidence="1">
    <location>
        <begin position="56"/>
        <end position="76"/>
    </location>
</feature>
<evidence type="ECO:0000313" key="3">
    <source>
        <dbReference type="EMBL" id="KAI9554997.1"/>
    </source>
</evidence>
<feature type="compositionally biased region" description="Polar residues" evidence="1">
    <location>
        <begin position="107"/>
        <end position="119"/>
    </location>
</feature>
<dbReference type="EMBL" id="WJBH02000008">
    <property type="protein sequence ID" value="KAI9554997.1"/>
    <property type="molecule type" value="Genomic_DNA"/>
</dbReference>
<feature type="compositionally biased region" description="Polar residues" evidence="1">
    <location>
        <begin position="1"/>
        <end position="12"/>
    </location>
</feature>
<comment type="caution">
    <text evidence="3">The sequence shown here is derived from an EMBL/GenBank/DDBJ whole genome shotgun (WGS) entry which is preliminary data.</text>
</comment>
<dbReference type="PANTHER" id="PTHR33194:SF4">
    <property type="entry name" value="CCHC-TYPE DOMAIN-CONTAINING PROTEIN"/>
    <property type="match status" value="1"/>
</dbReference>
<evidence type="ECO:0000313" key="4">
    <source>
        <dbReference type="Proteomes" id="UP000820818"/>
    </source>
</evidence>
<sequence>MSGQENRSSKTIQGIAVPPSLPLVTRRTQIENREEKEEVQDTRTTAEDSPRRKCGFNSQAGKRQPHNNQGTPANTEAKTKAPEKHNSKTPTRQPTRKRTADEEGDRSSQGSKPSSTWDTSDLAGHPQGETQHHSPAVSVENEVFADQDLFSPAQEAQSQPEDRKDEDEVYTPRRLWPGRTAGYHPGTDDTDSDDAEGTVGLITSFNYTTPTSNSTTGYRTPTPTQPGDSPTPAYTPTTGRPSPQQSTQSTRHSIPLPIPTVQSHRTANMAAGLLKFKAPPTFSGKEGEDAANWMDRYEVLADYNRWTDADKRTNFGIYLDGPARQWFQWLTQPTRWIDTVAVAATTSWDTTISGMRSIVLKEFLQDSYAGYQERRLRNRKHGINEPAAKYYYEIINLCRLMDPKMSEEAKLHHLYEGLKPTLVEKI</sequence>
<reference evidence="3 4" key="1">
    <citation type="submission" date="2022-05" db="EMBL/GenBank/DDBJ databases">
        <title>A multi-omics perspective on studying reproductive biology in Daphnia sinensis.</title>
        <authorList>
            <person name="Jia J."/>
        </authorList>
    </citation>
    <scope>NUCLEOTIDE SEQUENCE [LARGE SCALE GENOMIC DNA]</scope>
    <source>
        <strain evidence="3 4">WSL</strain>
    </source>
</reference>
<gene>
    <name evidence="3" type="ORF">GHT06_020287</name>
</gene>